<dbReference type="OrthoDB" id="43744at2759"/>
<feature type="repeat" description="PPR" evidence="2">
    <location>
        <begin position="180"/>
        <end position="214"/>
    </location>
</feature>
<sequence length="501" mass="55772">MDIGDARRVFNLMDVRERFTWNSMLGGYIRCLRIDQALEFFREMPDKDVVSWTVLIEGCYYHYLNDNAIAFFQKMRVSGLHADEVAFVSVLNACVELLNYEEGSKIHGLTIKCGYEVNVVVGSVIVALYAKCGNLDEARKVTKIMPIVDDFAWSVLIAEYAKHGQVESSHKLFKSLEVKSVPLWNALITGYSELGMFKEALEAFREMCAGGQMADDFTYGSLLMGSNTFDMSCGKQLHALAIKELGTRLDNVTLSCALDSCPTISPLACGTQVHSLACKMGFESDVVVGTSIVDMYGNVETWKMPLLHCSTYVDPVSFLGLLCLRVITGMAGIPGTANAKFLCHERSRFQQTLDAGHVSKRYRWEEPRILQPRLPQIVFTSDYAALSVEPISNPHSYQPYGEIFTAGIDGSGVRRLTHNSFEYGTPAWSPIYMEPADVAEASCPCEFEDCHWLDQGAVSRFTSRDHPSALKKKLKEKMSEFQDPALDDDEAGTADDPADLC</sequence>
<dbReference type="PANTHER" id="PTHR47926">
    <property type="entry name" value="PENTATRICOPEPTIDE REPEAT-CONTAINING PROTEIN"/>
    <property type="match status" value="1"/>
</dbReference>
<dbReference type="Gene3D" id="1.25.40.10">
    <property type="entry name" value="Tetratricopeptide repeat domain"/>
    <property type="match status" value="2"/>
</dbReference>
<keyword evidence="1" id="KW-0677">Repeat</keyword>
<organism evidence="4 5">
    <name type="scientific">Colocasia esculenta</name>
    <name type="common">Wild taro</name>
    <name type="synonym">Arum esculentum</name>
    <dbReference type="NCBI Taxonomy" id="4460"/>
    <lineage>
        <taxon>Eukaryota</taxon>
        <taxon>Viridiplantae</taxon>
        <taxon>Streptophyta</taxon>
        <taxon>Embryophyta</taxon>
        <taxon>Tracheophyta</taxon>
        <taxon>Spermatophyta</taxon>
        <taxon>Magnoliopsida</taxon>
        <taxon>Liliopsida</taxon>
        <taxon>Araceae</taxon>
        <taxon>Aroideae</taxon>
        <taxon>Colocasieae</taxon>
        <taxon>Colocasia</taxon>
    </lineage>
</organism>
<dbReference type="Pfam" id="PF13041">
    <property type="entry name" value="PPR_2"/>
    <property type="match status" value="1"/>
</dbReference>
<evidence type="ECO:0000256" key="1">
    <source>
        <dbReference type="ARBA" id="ARBA00022737"/>
    </source>
</evidence>
<evidence type="ECO:0008006" key="6">
    <source>
        <dbReference type="Google" id="ProtNLM"/>
    </source>
</evidence>
<dbReference type="AlphaFoldDB" id="A0A843TX17"/>
<dbReference type="EMBL" id="NMUH01000343">
    <property type="protein sequence ID" value="MQL77302.1"/>
    <property type="molecule type" value="Genomic_DNA"/>
</dbReference>
<evidence type="ECO:0000313" key="5">
    <source>
        <dbReference type="Proteomes" id="UP000652761"/>
    </source>
</evidence>
<accession>A0A843TX17</accession>
<dbReference type="PANTHER" id="PTHR47926:SF423">
    <property type="entry name" value="REPEAT-CONTAINING PROTEIN, PUTATIVE-RELATED"/>
    <property type="match status" value="1"/>
</dbReference>
<dbReference type="Proteomes" id="UP000652761">
    <property type="component" value="Unassembled WGS sequence"/>
</dbReference>
<feature type="region of interest" description="Disordered" evidence="3">
    <location>
        <begin position="473"/>
        <end position="501"/>
    </location>
</feature>
<dbReference type="GO" id="GO:0003723">
    <property type="term" value="F:RNA binding"/>
    <property type="evidence" value="ECO:0007669"/>
    <property type="project" value="InterPro"/>
</dbReference>
<feature type="compositionally biased region" description="Acidic residues" evidence="3">
    <location>
        <begin position="485"/>
        <end position="501"/>
    </location>
</feature>
<gene>
    <name evidence="4" type="ORF">Taro_009744</name>
</gene>
<feature type="repeat" description="PPR" evidence="2">
    <location>
        <begin position="17"/>
        <end position="51"/>
    </location>
</feature>
<dbReference type="Pfam" id="PF01535">
    <property type="entry name" value="PPR"/>
    <property type="match status" value="4"/>
</dbReference>
<evidence type="ECO:0000313" key="4">
    <source>
        <dbReference type="EMBL" id="MQL77302.1"/>
    </source>
</evidence>
<dbReference type="GO" id="GO:0009451">
    <property type="term" value="P:RNA modification"/>
    <property type="evidence" value="ECO:0007669"/>
    <property type="project" value="InterPro"/>
</dbReference>
<proteinExistence type="predicted"/>
<dbReference type="InterPro" id="IPR011990">
    <property type="entry name" value="TPR-like_helical_dom_sf"/>
</dbReference>
<dbReference type="InterPro" id="IPR002885">
    <property type="entry name" value="PPR_rpt"/>
</dbReference>
<reference evidence="4" key="1">
    <citation type="submission" date="2017-07" db="EMBL/GenBank/DDBJ databases">
        <title>Taro Niue Genome Assembly and Annotation.</title>
        <authorList>
            <person name="Atibalentja N."/>
            <person name="Keating K."/>
            <person name="Fields C.J."/>
        </authorList>
    </citation>
    <scope>NUCLEOTIDE SEQUENCE</scope>
    <source>
        <strain evidence="4">Niue_2</strain>
        <tissue evidence="4">Leaf</tissue>
    </source>
</reference>
<evidence type="ECO:0000256" key="2">
    <source>
        <dbReference type="PROSITE-ProRule" id="PRU00708"/>
    </source>
</evidence>
<comment type="caution">
    <text evidence="4">The sequence shown here is derived from an EMBL/GenBank/DDBJ whole genome shotgun (WGS) entry which is preliminary data.</text>
</comment>
<dbReference type="NCBIfam" id="TIGR00756">
    <property type="entry name" value="PPR"/>
    <property type="match status" value="2"/>
</dbReference>
<dbReference type="InterPro" id="IPR046960">
    <property type="entry name" value="PPR_At4g14850-like_plant"/>
</dbReference>
<evidence type="ECO:0000256" key="3">
    <source>
        <dbReference type="SAM" id="MobiDB-lite"/>
    </source>
</evidence>
<keyword evidence="5" id="KW-1185">Reference proteome</keyword>
<protein>
    <recommendedName>
        <fullName evidence="6">Pentatricopeptide repeat-containing protein</fullName>
    </recommendedName>
</protein>
<name>A0A843TX17_COLES</name>
<dbReference type="PROSITE" id="PS51375">
    <property type="entry name" value="PPR"/>
    <property type="match status" value="2"/>
</dbReference>